<name>A0AA40FGU5_9HYME</name>
<dbReference type="Proteomes" id="UP001177670">
    <property type="component" value="Unassembled WGS sequence"/>
</dbReference>
<gene>
    <name evidence="1" type="ORF">K0M31_014773</name>
</gene>
<evidence type="ECO:0000313" key="1">
    <source>
        <dbReference type="EMBL" id="KAK1118773.1"/>
    </source>
</evidence>
<reference evidence="1" key="1">
    <citation type="submission" date="2021-10" db="EMBL/GenBank/DDBJ databases">
        <title>Melipona bicolor Genome sequencing and assembly.</title>
        <authorList>
            <person name="Araujo N.S."/>
            <person name="Arias M.C."/>
        </authorList>
    </citation>
    <scope>NUCLEOTIDE SEQUENCE</scope>
    <source>
        <strain evidence="1">USP_2M_L1-L4_2017</strain>
        <tissue evidence="1">Whole body</tissue>
    </source>
</reference>
<proteinExistence type="predicted"/>
<dbReference type="AlphaFoldDB" id="A0AA40FGU5"/>
<keyword evidence="2" id="KW-1185">Reference proteome</keyword>
<protein>
    <submittedName>
        <fullName evidence="1">Uncharacterized protein</fullName>
    </submittedName>
</protein>
<dbReference type="EMBL" id="JAHYIQ010000041">
    <property type="protein sequence ID" value="KAK1118773.1"/>
    <property type="molecule type" value="Genomic_DNA"/>
</dbReference>
<evidence type="ECO:0000313" key="2">
    <source>
        <dbReference type="Proteomes" id="UP001177670"/>
    </source>
</evidence>
<comment type="caution">
    <text evidence="1">The sequence shown here is derived from an EMBL/GenBank/DDBJ whole genome shotgun (WGS) entry which is preliminary data.</text>
</comment>
<organism evidence="1 2">
    <name type="scientific">Melipona bicolor</name>
    <dbReference type="NCBI Taxonomy" id="60889"/>
    <lineage>
        <taxon>Eukaryota</taxon>
        <taxon>Metazoa</taxon>
        <taxon>Ecdysozoa</taxon>
        <taxon>Arthropoda</taxon>
        <taxon>Hexapoda</taxon>
        <taxon>Insecta</taxon>
        <taxon>Pterygota</taxon>
        <taxon>Neoptera</taxon>
        <taxon>Endopterygota</taxon>
        <taxon>Hymenoptera</taxon>
        <taxon>Apocrita</taxon>
        <taxon>Aculeata</taxon>
        <taxon>Apoidea</taxon>
        <taxon>Anthophila</taxon>
        <taxon>Apidae</taxon>
        <taxon>Melipona</taxon>
    </lineage>
</organism>
<sequence>MYTMLINGRHACYRGVRYSRGARAAAAGNRKSVDRECTGTWDEFSLLISLPMLLPSLLSSSTFLISGPSPTARLARRKTTLADAIRAGYIREHASTLPFALVKEIYASAGHLFIYQCERRVRAYTREYSIREF</sequence>
<accession>A0AA40FGU5</accession>